<reference evidence="1" key="1">
    <citation type="submission" date="2022-07" db="EMBL/GenBank/DDBJ databases">
        <title>Genome Sequence of Xylaria arbuscula.</title>
        <authorList>
            <person name="Buettner E."/>
        </authorList>
    </citation>
    <scope>NUCLEOTIDE SEQUENCE</scope>
    <source>
        <strain evidence="1">VT107</strain>
    </source>
</reference>
<protein>
    <recommendedName>
        <fullName evidence="3">F-box domain-containing protein</fullName>
    </recommendedName>
</protein>
<dbReference type="AlphaFoldDB" id="A0A9W8NFS9"/>
<sequence length="549" mass="64094">MSTPLSKWQRGQVLPIQPAPIQNLPLELALEIADALEAPEDIINFALACPGFLAYWIHLTEIIQQRRLYQEDPESNPPLQLPPIQDGPLIYDPARIALFQGYSQRTVRRLFSDEIQRLIMLILFMPNPSNKIYDIEWRQEFPQVADLEPYSLLAYRRAERFDMYYKGPEYGEMLFTFKNINRISPYSTAIHNFATDFVKKALSYDHDVAHHCFPASAHPSLVCDDPLSQRATAARDRSPIQSLDQLHETERERIMLAFYQYEAMCATSAKVTGYWEIRRACDVMVGGQRRGINGWNFDRARQSPLAGQSMCQIERVVSVYHYVRLQYLLMFDALLAEYKELLYESEWQFRFSSRGIRTRTWRDHIAPMFGNAEAKLEWVDVMCSKGLLFLPEVLNMDIDRRRHDELDNASGQNLAWVEYNYQFPDLVLDTDFLDERPNSLRRRGYVFWNRERLQELYLDRKVGLLHYISYEPDTVFSFTQALDSVAKLAMTVDIENKETITDAAWRRAGLVFKTPSEIQLLVEFGVLGETWRIAEEADERGRPILCRVH</sequence>
<evidence type="ECO:0008006" key="3">
    <source>
        <dbReference type="Google" id="ProtNLM"/>
    </source>
</evidence>
<gene>
    <name evidence="1" type="ORF">NPX13_g4947</name>
</gene>
<dbReference type="VEuPathDB" id="FungiDB:F4678DRAFT_482515"/>
<accession>A0A9W8NFS9</accession>
<organism evidence="1 2">
    <name type="scientific">Xylaria arbuscula</name>
    <dbReference type="NCBI Taxonomy" id="114810"/>
    <lineage>
        <taxon>Eukaryota</taxon>
        <taxon>Fungi</taxon>
        <taxon>Dikarya</taxon>
        <taxon>Ascomycota</taxon>
        <taxon>Pezizomycotina</taxon>
        <taxon>Sordariomycetes</taxon>
        <taxon>Xylariomycetidae</taxon>
        <taxon>Xylariales</taxon>
        <taxon>Xylariaceae</taxon>
        <taxon>Xylaria</taxon>
    </lineage>
</organism>
<proteinExistence type="predicted"/>
<comment type="caution">
    <text evidence="1">The sequence shown here is derived from an EMBL/GenBank/DDBJ whole genome shotgun (WGS) entry which is preliminary data.</text>
</comment>
<evidence type="ECO:0000313" key="1">
    <source>
        <dbReference type="EMBL" id="KAJ3572744.1"/>
    </source>
</evidence>
<dbReference type="EMBL" id="JANPWZ010000740">
    <property type="protein sequence ID" value="KAJ3572744.1"/>
    <property type="molecule type" value="Genomic_DNA"/>
</dbReference>
<evidence type="ECO:0000313" key="2">
    <source>
        <dbReference type="Proteomes" id="UP001148614"/>
    </source>
</evidence>
<name>A0A9W8NFS9_9PEZI</name>
<dbReference type="Proteomes" id="UP001148614">
    <property type="component" value="Unassembled WGS sequence"/>
</dbReference>
<keyword evidence="2" id="KW-1185">Reference proteome</keyword>